<evidence type="ECO:0000313" key="2">
    <source>
        <dbReference type="Proteomes" id="UP000192445"/>
    </source>
</evidence>
<accession>A0A1V0U4T4</accession>
<reference evidence="1 2" key="1">
    <citation type="submission" date="2017-03" db="EMBL/GenBank/DDBJ databases">
        <title>Complete Genome Sequence of a natural compounds producer, Streptomyces violaceus S21.</title>
        <authorList>
            <person name="Zhong C."/>
            <person name="Zhao Z."/>
            <person name="Fu J."/>
            <person name="Zong G."/>
            <person name="Qin R."/>
            <person name="Cao G."/>
        </authorList>
    </citation>
    <scope>NUCLEOTIDE SEQUENCE [LARGE SCALE GENOMIC DNA]</scope>
    <source>
        <strain evidence="1 2">S21</strain>
    </source>
</reference>
<organism evidence="1 2">
    <name type="scientific">Streptomyces violaceoruber</name>
    <dbReference type="NCBI Taxonomy" id="1935"/>
    <lineage>
        <taxon>Bacteria</taxon>
        <taxon>Bacillati</taxon>
        <taxon>Actinomycetota</taxon>
        <taxon>Actinomycetes</taxon>
        <taxon>Kitasatosporales</taxon>
        <taxon>Streptomycetaceae</taxon>
        <taxon>Streptomyces</taxon>
        <taxon>Streptomyces violaceoruber group</taxon>
    </lineage>
</organism>
<dbReference type="OrthoDB" id="4350872at2"/>
<dbReference type="EMBL" id="CP020570">
    <property type="protein sequence ID" value="ARF59952.1"/>
    <property type="molecule type" value="Genomic_DNA"/>
</dbReference>
<dbReference type="RefSeq" id="WP_030293771.1">
    <property type="nucleotide sequence ID" value="NZ_CP020570.1"/>
</dbReference>
<evidence type="ECO:0000313" key="1">
    <source>
        <dbReference type="EMBL" id="ARF59952.1"/>
    </source>
</evidence>
<dbReference type="KEGG" id="svu:B1H20_00050"/>
<dbReference type="Proteomes" id="UP000192445">
    <property type="component" value="Chromosome"/>
</dbReference>
<proteinExistence type="predicted"/>
<dbReference type="STRING" id="1935.B1H20_00050"/>
<name>A0A1V0U4T4_STRVN</name>
<protein>
    <submittedName>
        <fullName evidence="1">Uncharacterized protein</fullName>
    </submittedName>
</protein>
<gene>
    <name evidence="1" type="ORF">B1H20_00050</name>
</gene>
<sequence length="77" mass="8420">MHVSPDPITTREQAAQERETLLDLIARGLYCTTAGALGTHTEPSAEALTKARRVADDYLSAYEEWLVKLSASNAQES</sequence>
<dbReference type="AlphaFoldDB" id="A0A1V0U4T4"/>